<protein>
    <submittedName>
        <fullName evidence="3">Putative protease</fullName>
    </submittedName>
</protein>
<gene>
    <name evidence="3" type="ORF">CTB_26820</name>
</gene>
<dbReference type="InterPro" id="IPR003675">
    <property type="entry name" value="Rce1/LyrA-like_dom"/>
</dbReference>
<keyword evidence="3" id="KW-0645">Protease</keyword>
<dbReference type="EMBL" id="KM108108">
    <property type="protein sequence ID" value="AIZ03762.1"/>
    <property type="molecule type" value="Genomic_DNA"/>
</dbReference>
<dbReference type="GO" id="GO:0006508">
    <property type="term" value="P:proteolysis"/>
    <property type="evidence" value="ECO:0007669"/>
    <property type="project" value="UniProtKB-KW"/>
</dbReference>
<feature type="transmembrane region" description="Helical" evidence="1">
    <location>
        <begin position="31"/>
        <end position="50"/>
    </location>
</feature>
<evidence type="ECO:0000313" key="3">
    <source>
        <dbReference type="EMBL" id="AIZ03762.1"/>
    </source>
</evidence>
<dbReference type="AlphaFoldDB" id="A0A0A7HGV2"/>
<keyword evidence="1" id="KW-1133">Transmembrane helix</keyword>
<dbReference type="GO" id="GO:0080120">
    <property type="term" value="P:CAAX-box protein maturation"/>
    <property type="evidence" value="ECO:0007669"/>
    <property type="project" value="UniProtKB-ARBA"/>
</dbReference>
<dbReference type="Pfam" id="PF02517">
    <property type="entry name" value="Rce1-like"/>
    <property type="match status" value="1"/>
</dbReference>
<feature type="transmembrane region" description="Helical" evidence="1">
    <location>
        <begin position="7"/>
        <end position="25"/>
    </location>
</feature>
<proteinExistence type="predicted"/>
<evidence type="ECO:0000259" key="2">
    <source>
        <dbReference type="Pfam" id="PF02517"/>
    </source>
</evidence>
<accession>A0A0A7HGV2</accession>
<feature type="transmembrane region" description="Helical" evidence="1">
    <location>
        <begin position="187"/>
        <end position="207"/>
    </location>
</feature>
<dbReference type="GO" id="GO:0004175">
    <property type="term" value="F:endopeptidase activity"/>
    <property type="evidence" value="ECO:0007669"/>
    <property type="project" value="UniProtKB-ARBA"/>
</dbReference>
<name>A0A0A7HGV2_CLOTY</name>
<feature type="domain" description="CAAX prenyl protease 2/Lysostaphin resistance protein A-like" evidence="2">
    <location>
        <begin position="112"/>
        <end position="199"/>
    </location>
</feature>
<sequence length="208" mass="23721">MTKDKKILTYIFSTLVLASILWYLLFVVKPFNFWIQMSISILILVTASLFSKNSVLKFRKITPRDILIGILSAIVLYAVFYFGNIISGYLFSFKDTEILSVYNNKAQGNLKLIGVLLLFLIGPGEEIYWRGFIQTNLTGILGENKGYILSALLYSLVHVITGNFMLVLAALVCGLYWGWLYKKEQNLIPVIISHALWDFTIFVLFPLI</sequence>
<keyword evidence="1" id="KW-0472">Membrane</keyword>
<feature type="transmembrane region" description="Helical" evidence="1">
    <location>
        <begin position="66"/>
        <end position="92"/>
    </location>
</feature>
<keyword evidence="3" id="KW-0378">Hydrolase</keyword>
<dbReference type="RefSeq" id="WP_254904689.1">
    <property type="nucleotide sequence ID" value="NZ_JAHHVA010000016.1"/>
</dbReference>
<organism evidence="3">
    <name type="scientific">Clostridium tyrobutyricum</name>
    <dbReference type="NCBI Taxonomy" id="1519"/>
    <lineage>
        <taxon>Bacteria</taxon>
        <taxon>Bacillati</taxon>
        <taxon>Bacillota</taxon>
        <taxon>Clostridia</taxon>
        <taxon>Eubacteriales</taxon>
        <taxon>Clostridiaceae</taxon>
        <taxon>Clostridium</taxon>
    </lineage>
</organism>
<evidence type="ECO:0000256" key="1">
    <source>
        <dbReference type="SAM" id="Phobius"/>
    </source>
</evidence>
<feature type="transmembrane region" description="Helical" evidence="1">
    <location>
        <begin position="152"/>
        <end position="181"/>
    </location>
</feature>
<keyword evidence="1" id="KW-0812">Transmembrane</keyword>
<reference evidence="3" key="1">
    <citation type="submission" date="2014-07" db="EMBL/GenBank/DDBJ databases">
        <title>Clostridium tyrobutyricum BAS7.</title>
        <authorList>
            <person name="Kim S."/>
            <person name="Choi O."/>
            <person name="Woo H.M."/>
            <person name="Sang B.-I."/>
            <person name="Um Y."/>
        </authorList>
    </citation>
    <scope>NUCLEOTIDE SEQUENCE</scope>
    <source>
        <strain evidence="3">BAS7</strain>
    </source>
</reference>